<dbReference type="SUPFAM" id="SSF75304">
    <property type="entry name" value="Amidase signature (AS) enzymes"/>
    <property type="match status" value="1"/>
</dbReference>
<sequence>MSDLNKLTLTQALSDLRSKKISPKELVADCFARIESVDKKLNAFLTLNKKQALEMAKTVDISLPLGGIPVAVKDNFLTKDLRTTASSKVLDNYIPQYSATVVEKLQKAGAIIMVLLLKHLIMAPPKILGIPIAYQVDLQVDQPLPLFLMNV</sequence>
<gene>
    <name evidence="2" type="ORF">UT14_C0029G0006</name>
</gene>
<evidence type="ECO:0000313" key="2">
    <source>
        <dbReference type="EMBL" id="KKQ90770.1"/>
    </source>
</evidence>
<proteinExistence type="predicted"/>
<dbReference type="EMBL" id="LBVR01000029">
    <property type="protein sequence ID" value="KKQ90770.1"/>
    <property type="molecule type" value="Genomic_DNA"/>
</dbReference>
<name>A0A0G0LS26_9BACT</name>
<dbReference type="InterPro" id="IPR023631">
    <property type="entry name" value="Amidase_dom"/>
</dbReference>
<feature type="domain" description="Amidase" evidence="1">
    <location>
        <begin position="25"/>
        <end position="114"/>
    </location>
</feature>
<dbReference type="Gene3D" id="3.90.1300.10">
    <property type="entry name" value="Amidase signature (AS) domain"/>
    <property type="match status" value="1"/>
</dbReference>
<accession>A0A0G0LS26</accession>
<protein>
    <submittedName>
        <fullName evidence="2">Glutamyl-tRNA(Gln) amidotransferase subunit A</fullName>
    </submittedName>
</protein>
<evidence type="ECO:0000313" key="3">
    <source>
        <dbReference type="Proteomes" id="UP000033841"/>
    </source>
</evidence>
<dbReference type="AlphaFoldDB" id="A0A0G0LS26"/>
<reference evidence="2 3" key="1">
    <citation type="journal article" date="2015" name="Nature">
        <title>rRNA introns, odd ribosomes, and small enigmatic genomes across a large radiation of phyla.</title>
        <authorList>
            <person name="Brown C.T."/>
            <person name="Hug L.A."/>
            <person name="Thomas B.C."/>
            <person name="Sharon I."/>
            <person name="Castelle C.J."/>
            <person name="Singh A."/>
            <person name="Wilkins M.J."/>
            <person name="Williams K.H."/>
            <person name="Banfield J.F."/>
        </authorList>
    </citation>
    <scope>NUCLEOTIDE SEQUENCE [LARGE SCALE GENOMIC DNA]</scope>
</reference>
<dbReference type="InterPro" id="IPR000120">
    <property type="entry name" value="Amidase"/>
</dbReference>
<comment type="caution">
    <text evidence="2">The sequence shown here is derived from an EMBL/GenBank/DDBJ whole genome shotgun (WGS) entry which is preliminary data.</text>
</comment>
<keyword evidence="2" id="KW-0808">Transferase</keyword>
<dbReference type="InterPro" id="IPR036928">
    <property type="entry name" value="AS_sf"/>
</dbReference>
<dbReference type="GO" id="GO:0016740">
    <property type="term" value="F:transferase activity"/>
    <property type="evidence" value="ECO:0007669"/>
    <property type="project" value="UniProtKB-KW"/>
</dbReference>
<evidence type="ECO:0000259" key="1">
    <source>
        <dbReference type="Pfam" id="PF01425"/>
    </source>
</evidence>
<dbReference type="Proteomes" id="UP000033841">
    <property type="component" value="Unassembled WGS sequence"/>
</dbReference>
<organism evidence="2 3">
    <name type="scientific">Candidatus Shapirobacteria bacterium GW2011_GWE1_38_92</name>
    <dbReference type="NCBI Taxonomy" id="1618489"/>
    <lineage>
        <taxon>Bacteria</taxon>
        <taxon>Candidatus Shapironibacteriota</taxon>
    </lineage>
</organism>
<dbReference type="PANTHER" id="PTHR11895:SF151">
    <property type="entry name" value="GLUTAMYL-TRNA(GLN) AMIDOTRANSFERASE SUBUNIT A"/>
    <property type="match status" value="1"/>
</dbReference>
<dbReference type="PANTHER" id="PTHR11895">
    <property type="entry name" value="TRANSAMIDASE"/>
    <property type="match status" value="1"/>
</dbReference>
<dbReference type="Pfam" id="PF01425">
    <property type="entry name" value="Amidase"/>
    <property type="match status" value="1"/>
</dbReference>